<evidence type="ECO:0000256" key="2">
    <source>
        <dbReference type="SAM" id="SignalP"/>
    </source>
</evidence>
<organism evidence="3 4">
    <name type="scientific">Heterodera schachtii</name>
    <name type="common">Sugarbeet cyst nematode worm</name>
    <name type="synonym">Tylenchus schachtii</name>
    <dbReference type="NCBI Taxonomy" id="97005"/>
    <lineage>
        <taxon>Eukaryota</taxon>
        <taxon>Metazoa</taxon>
        <taxon>Ecdysozoa</taxon>
        <taxon>Nematoda</taxon>
        <taxon>Chromadorea</taxon>
        <taxon>Rhabditida</taxon>
        <taxon>Tylenchina</taxon>
        <taxon>Tylenchomorpha</taxon>
        <taxon>Tylenchoidea</taxon>
        <taxon>Heteroderidae</taxon>
        <taxon>Heteroderinae</taxon>
        <taxon>Heterodera</taxon>
    </lineage>
</organism>
<gene>
    <name evidence="3" type="ORF">niasHS_013743</name>
</gene>
<name>A0ABD2IKA1_HETSC</name>
<feature type="compositionally biased region" description="Basic and acidic residues" evidence="1">
    <location>
        <begin position="60"/>
        <end position="75"/>
    </location>
</feature>
<feature type="region of interest" description="Disordered" evidence="1">
    <location>
        <begin position="60"/>
        <end position="96"/>
    </location>
</feature>
<feature type="region of interest" description="Disordered" evidence="1">
    <location>
        <begin position="157"/>
        <end position="190"/>
    </location>
</feature>
<feature type="compositionally biased region" description="Basic and acidic residues" evidence="1">
    <location>
        <begin position="157"/>
        <end position="171"/>
    </location>
</feature>
<keyword evidence="4" id="KW-1185">Reference proteome</keyword>
<protein>
    <submittedName>
        <fullName evidence="3">Uncharacterized protein</fullName>
    </submittedName>
</protein>
<evidence type="ECO:0000313" key="3">
    <source>
        <dbReference type="EMBL" id="KAL3080549.1"/>
    </source>
</evidence>
<feature type="signal peptide" evidence="2">
    <location>
        <begin position="1"/>
        <end position="22"/>
    </location>
</feature>
<feature type="compositionally biased region" description="Low complexity" evidence="1">
    <location>
        <begin position="79"/>
        <end position="88"/>
    </location>
</feature>
<dbReference type="Proteomes" id="UP001620645">
    <property type="component" value="Unassembled WGS sequence"/>
</dbReference>
<comment type="caution">
    <text evidence="3">The sequence shown here is derived from an EMBL/GenBank/DDBJ whole genome shotgun (WGS) entry which is preliminary data.</text>
</comment>
<evidence type="ECO:0000313" key="4">
    <source>
        <dbReference type="Proteomes" id="UP001620645"/>
    </source>
</evidence>
<dbReference type="AlphaFoldDB" id="A0ABD2IKA1"/>
<feature type="chain" id="PRO_5044872294" evidence="2">
    <location>
        <begin position="23"/>
        <end position="190"/>
    </location>
</feature>
<accession>A0ABD2IKA1</accession>
<keyword evidence="2" id="KW-0732">Signal</keyword>
<reference evidence="3 4" key="1">
    <citation type="submission" date="2024-10" db="EMBL/GenBank/DDBJ databases">
        <authorList>
            <person name="Kim D."/>
        </authorList>
    </citation>
    <scope>NUCLEOTIDE SEQUENCE [LARGE SCALE GENOMIC DNA]</scope>
    <source>
        <strain evidence="3">Taebaek</strain>
    </source>
</reference>
<dbReference type="EMBL" id="JBICCN010000293">
    <property type="protein sequence ID" value="KAL3080549.1"/>
    <property type="molecule type" value="Genomic_DNA"/>
</dbReference>
<sequence>MLASRPCQLLLLILASAHFLQAESKIDVQVNNDPQKTASSYGVDEDHRNVVVNVKHHHNYDERDEATTAKSEKVYNAKSTASSSSSASSEEKNGHKRHKFVLVQHDVNGRKKHVLLKVRGHRLVELYRERDGKHGLKKHLLLKVKTPHHHRKYIQDEYVKKDEKNDDDPKKKVSVRVHTSREDSRDNDDN</sequence>
<proteinExistence type="predicted"/>
<evidence type="ECO:0000256" key="1">
    <source>
        <dbReference type="SAM" id="MobiDB-lite"/>
    </source>
</evidence>